<dbReference type="GeneID" id="34591694"/>
<dbReference type="PANTHER" id="PTHR37012">
    <property type="entry name" value="B-ZIP TRANSCRIPTION FACTOR (EUROFUNG)-RELATED"/>
    <property type="match status" value="1"/>
</dbReference>
<comment type="caution">
    <text evidence="1">The sequence shown here is derived from an EMBL/GenBank/DDBJ whole genome shotgun (WGS) entry which is preliminary data.</text>
</comment>
<sequence>MLETFMSWKIRHGYASDNLRFLIDHCDYINLTLEEVDRDLRIKTLFRDIYDAIIYGKDFSSPSKPPQRKELLADLSERERLRRAAALCSFNANQHFKHIYHSPVEFMCTFWAYYKYYLFLCFPTPNNWRQCFRWQRPRPVQFTHRHCMFLDSIYWPAMRSRLLKKGSHNDGEKLVWSITPHVKIKPLVQPLSHLISVKKDLSDIALDPALESFFDDINNFTLSPTFSLSNPEFVDLMYLASSPLNETLDESLPVLDTYEDSESYSCENPNPNNFLYSLDDRERTKPPTQIDHFNRASIWDEHLPESPRPYDFATELPVKDFLLPQTDNSVNDLGFNLAPSTSNGCTVDQYDTDMAFLAYFEGRSQLV</sequence>
<name>A0A178CPW4_9EURO</name>
<dbReference type="EMBL" id="LVCJ01000064">
    <property type="protein sequence ID" value="OAL31233.1"/>
    <property type="molecule type" value="Genomic_DNA"/>
</dbReference>
<gene>
    <name evidence="1" type="ORF">AYO20_08288</name>
</gene>
<evidence type="ECO:0000313" key="2">
    <source>
        <dbReference type="Proteomes" id="UP000185904"/>
    </source>
</evidence>
<dbReference type="Pfam" id="PF11905">
    <property type="entry name" value="DUF3425"/>
    <property type="match status" value="1"/>
</dbReference>
<dbReference type="AlphaFoldDB" id="A0A178CPW4"/>
<dbReference type="Proteomes" id="UP000185904">
    <property type="component" value="Unassembled WGS sequence"/>
</dbReference>
<evidence type="ECO:0000313" key="1">
    <source>
        <dbReference type="EMBL" id="OAL31233.1"/>
    </source>
</evidence>
<accession>A0A178CPW4</accession>
<reference evidence="1 2" key="1">
    <citation type="submission" date="2016-03" db="EMBL/GenBank/DDBJ databases">
        <title>The draft genome sequence of Fonsecaea nubica causative agent of cutaneous subcutaneous infection in human host.</title>
        <authorList>
            <person name="Costa F."/>
            <person name="Sybren D.H."/>
            <person name="Raittz R.T."/>
            <person name="Weiss V.A."/>
            <person name="Leao A.C."/>
            <person name="Gomes R."/>
            <person name="De Souza E.M."/>
            <person name="Pedrosa F.O."/>
            <person name="Steffens M.B."/>
            <person name="Bombassaro A."/>
            <person name="Tadra-Sfeir M.Z."/>
            <person name="Moreno L.F."/>
            <person name="Najafzadeh M.J."/>
            <person name="Felipe M.S."/>
            <person name="Teixeira M."/>
            <person name="Sun J."/>
            <person name="Xi L."/>
            <person name="Castro M.A."/>
            <person name="Vicente V.A."/>
        </authorList>
    </citation>
    <scope>NUCLEOTIDE SEQUENCE [LARGE SCALE GENOMIC DNA]</scope>
    <source>
        <strain evidence="1 2">CBS 269.64</strain>
    </source>
</reference>
<organism evidence="1 2">
    <name type="scientific">Fonsecaea nubica</name>
    <dbReference type="NCBI Taxonomy" id="856822"/>
    <lineage>
        <taxon>Eukaryota</taxon>
        <taxon>Fungi</taxon>
        <taxon>Dikarya</taxon>
        <taxon>Ascomycota</taxon>
        <taxon>Pezizomycotina</taxon>
        <taxon>Eurotiomycetes</taxon>
        <taxon>Chaetothyriomycetidae</taxon>
        <taxon>Chaetothyriales</taxon>
        <taxon>Herpotrichiellaceae</taxon>
        <taxon>Fonsecaea</taxon>
    </lineage>
</organism>
<dbReference type="OrthoDB" id="4161589at2759"/>
<protein>
    <submittedName>
        <fullName evidence="1">Uncharacterized protein</fullName>
    </submittedName>
</protein>
<dbReference type="RefSeq" id="XP_022497425.1">
    <property type="nucleotide sequence ID" value="XM_022646567.1"/>
</dbReference>
<proteinExistence type="predicted"/>
<keyword evidence="2" id="KW-1185">Reference proteome</keyword>
<dbReference type="InterPro" id="IPR021833">
    <property type="entry name" value="DUF3425"/>
</dbReference>
<dbReference type="PANTHER" id="PTHR37012:SF2">
    <property type="entry name" value="BZIP DOMAIN-CONTAINING PROTEIN-RELATED"/>
    <property type="match status" value="1"/>
</dbReference>